<dbReference type="EMBL" id="FOPY01000004">
    <property type="protein sequence ID" value="SFH44638.1"/>
    <property type="molecule type" value="Genomic_DNA"/>
</dbReference>
<proteinExistence type="predicted"/>
<dbReference type="RefSeq" id="WP_092844580.1">
    <property type="nucleotide sequence ID" value="NZ_FOPY01000004.1"/>
</dbReference>
<dbReference type="STRING" id="442341.SAMN04487959_104115"/>
<dbReference type="Proteomes" id="UP000199040">
    <property type="component" value="Unassembled WGS sequence"/>
</dbReference>
<organism evidence="1 2">
    <name type="scientific">Modicisalibacter xianhensis</name>
    <dbReference type="NCBI Taxonomy" id="442341"/>
    <lineage>
        <taxon>Bacteria</taxon>
        <taxon>Pseudomonadati</taxon>
        <taxon>Pseudomonadota</taxon>
        <taxon>Gammaproteobacteria</taxon>
        <taxon>Oceanospirillales</taxon>
        <taxon>Halomonadaceae</taxon>
        <taxon>Modicisalibacter</taxon>
    </lineage>
</organism>
<evidence type="ECO:0000313" key="2">
    <source>
        <dbReference type="Proteomes" id="UP000199040"/>
    </source>
</evidence>
<dbReference type="AlphaFoldDB" id="A0A1I3A3Q0"/>
<accession>A0A1I3A3Q0</accession>
<gene>
    <name evidence="1" type="ORF">SAMN04487959_104115</name>
</gene>
<evidence type="ECO:0000313" key="1">
    <source>
        <dbReference type="EMBL" id="SFH44638.1"/>
    </source>
</evidence>
<sequence>MGLAGWLTRKKHVSLWVVKQIDDGLLHVCGKGSVMADSKLSETLRQLREGNFQGPVRMGGNDAVLNSAQFATLIPEEEFRLVNDNEALWQNRPWQLAWVPQRCWLHEGRLTSQPVDFQGQTRRISVEDTSQIRAKAEAPRTRSEFVSIEPLGHTTPGWQLVDRDDDSSHS</sequence>
<protein>
    <submittedName>
        <fullName evidence="1">Uncharacterized protein</fullName>
    </submittedName>
</protein>
<name>A0A1I3A3Q0_9GAMM</name>
<reference evidence="1 2" key="1">
    <citation type="submission" date="2016-10" db="EMBL/GenBank/DDBJ databases">
        <authorList>
            <person name="de Groot N.N."/>
        </authorList>
    </citation>
    <scope>NUCLEOTIDE SEQUENCE [LARGE SCALE GENOMIC DNA]</scope>
    <source>
        <strain evidence="1 2">CGMCC 1.6848</strain>
    </source>
</reference>
<keyword evidence="2" id="KW-1185">Reference proteome</keyword>